<reference evidence="7 8" key="1">
    <citation type="journal article" date="2007" name="Nat. Biotechnol.">
        <title>Genome sequence of the lignocellulose-bioconverting and xylose-fermenting yeast Pichia stipitis.</title>
        <authorList>
            <person name="Jeffries T.W."/>
            <person name="Grigoriev I.V."/>
            <person name="Grimwood J."/>
            <person name="Laplaza J.M."/>
            <person name="Aerts A."/>
            <person name="Salamov A."/>
            <person name="Schmutz J."/>
            <person name="Lindquist E."/>
            <person name="Dehal P."/>
            <person name="Shapiro H."/>
            <person name="Jin Y.S."/>
            <person name="Passoth V."/>
            <person name="Richardson P.M."/>
        </authorList>
    </citation>
    <scope>NUCLEOTIDE SEQUENCE [LARGE SCALE GENOMIC DNA]</scope>
    <source>
        <strain evidence="8">ATCC 58785 / CBS 6054 / NBRC 10063 / NRRL Y-11545</strain>
    </source>
</reference>
<dbReference type="InterPro" id="IPR052816">
    <property type="entry name" value="Peroxisomal_Membrane_PEX28-32"/>
</dbReference>
<dbReference type="eggNOG" id="ENOG502QUW8">
    <property type="taxonomic scope" value="Eukaryota"/>
</dbReference>
<dbReference type="InParanoid" id="A3GHG6"/>
<dbReference type="InterPro" id="IPR010482">
    <property type="entry name" value="TECPR1-like_DysF"/>
</dbReference>
<protein>
    <recommendedName>
        <fullName evidence="6">TECPR1-like DysF domain-containing protein</fullName>
    </recommendedName>
</protein>
<evidence type="ECO:0000256" key="3">
    <source>
        <dbReference type="ARBA" id="ARBA00022989"/>
    </source>
</evidence>
<dbReference type="GO" id="GO:0007031">
    <property type="term" value="P:peroxisome organization"/>
    <property type="evidence" value="ECO:0007669"/>
    <property type="project" value="TreeGrafter"/>
</dbReference>
<evidence type="ECO:0000313" key="8">
    <source>
        <dbReference type="Proteomes" id="UP000002258"/>
    </source>
</evidence>
<dbReference type="AlphaFoldDB" id="A3GHG6"/>
<dbReference type="HOGENOM" id="CLU_034954_0_0_1"/>
<keyword evidence="3 5" id="KW-1133">Transmembrane helix</keyword>
<feature type="transmembrane region" description="Helical" evidence="5">
    <location>
        <begin position="336"/>
        <end position="355"/>
    </location>
</feature>
<dbReference type="PANTHER" id="PTHR28304:SF1">
    <property type="entry name" value="PEROXISOMAL MEMBRANE PROTEIN PEX28"/>
    <property type="match status" value="1"/>
</dbReference>
<dbReference type="STRING" id="322104.A3GHG6"/>
<sequence>MSDDKYRSTATKVLSSVYQASSDFADAHQGQNRGAAAGTAAALLSMGIDRVNRTGKSASRSGSLDLDYTDEQLEHIRQMASSAEENELKKHRDHFVDKLMDKMLKYTIPDDSPDKAIFEQKINDPSRSERPNLSIRILLSNFKKLAGKMGMFFELQYGIIHIITWRKPTKTLTALVLYTTICLWPHLVVTYPLIFLLFGIIVPGYLHRHPMRTPELIKVKKRGQSLFSFLNEGAGEHSIIDDLLSDSVLGDEGLRPTFSGSEESSDVLQISPSEVISETSVSTDDSKKPIAKSQLALLINMRDLQNLTTDLLNGMDLAEKSWFETFGFKDEHLSTFIFYGVAAATSVVLFLGQFIPWRLIFIQSGWAGILLCHPKSKTFLVELSNAKKARAAKAPQPEEIIESEVKKFETNDIIVDDAPERRIVEIFELQKKSILHEKWTFYSYSGNIFDTKKKTRLAGKRPGGVDHLSKVVPPKDWLFDFGFANKWTIDYEPQEFLRQRSLESKNLVIREGEKSGWIYDKDVESQSSDITYEFRRRRLYRECLRYGRAPKGSRKS</sequence>
<keyword evidence="8" id="KW-1185">Reference proteome</keyword>
<evidence type="ECO:0000259" key="6">
    <source>
        <dbReference type="Pfam" id="PF06398"/>
    </source>
</evidence>
<dbReference type="EMBL" id="AAVQ01000002">
    <property type="protein sequence ID" value="EAZ62814.2"/>
    <property type="molecule type" value="Genomic_DNA"/>
</dbReference>
<feature type="transmembrane region" description="Helical" evidence="5">
    <location>
        <begin position="183"/>
        <end position="206"/>
    </location>
</feature>
<evidence type="ECO:0000256" key="2">
    <source>
        <dbReference type="ARBA" id="ARBA00022692"/>
    </source>
</evidence>
<dbReference type="GeneID" id="4851715"/>
<dbReference type="GO" id="GO:0005778">
    <property type="term" value="C:peroxisomal membrane"/>
    <property type="evidence" value="ECO:0007669"/>
    <property type="project" value="UniProtKB-ARBA"/>
</dbReference>
<proteinExistence type="predicted"/>
<evidence type="ECO:0000256" key="1">
    <source>
        <dbReference type="ARBA" id="ARBA00004141"/>
    </source>
</evidence>
<keyword evidence="2 5" id="KW-0812">Transmembrane</keyword>
<dbReference type="RefSeq" id="XP_001386837.2">
    <property type="nucleotide sequence ID" value="XM_001386800.1"/>
</dbReference>
<dbReference type="PANTHER" id="PTHR28304">
    <property type="entry name" value="PEROXISOMAL MEMBRANE PROTEIN PEX29"/>
    <property type="match status" value="1"/>
</dbReference>
<name>A3GHG6_PICST</name>
<dbReference type="KEGG" id="pic:PICST_53923"/>
<dbReference type="FunCoup" id="A3GHG6">
    <property type="interactions" value="36"/>
</dbReference>
<feature type="transmembrane region" description="Helical" evidence="5">
    <location>
        <begin position="145"/>
        <end position="163"/>
    </location>
</feature>
<dbReference type="Proteomes" id="UP000002258">
    <property type="component" value="Chromosome 1"/>
</dbReference>
<evidence type="ECO:0000256" key="5">
    <source>
        <dbReference type="SAM" id="Phobius"/>
    </source>
</evidence>
<dbReference type="OrthoDB" id="74314at2759"/>
<dbReference type="Pfam" id="PF06398">
    <property type="entry name" value="Pex24p"/>
    <property type="match status" value="1"/>
</dbReference>
<evidence type="ECO:0000256" key="4">
    <source>
        <dbReference type="ARBA" id="ARBA00023136"/>
    </source>
</evidence>
<organism evidence="7 8">
    <name type="scientific">Scheffersomyces stipitis (strain ATCC 58785 / CBS 6054 / NBRC 10063 / NRRL Y-11545)</name>
    <name type="common">Yeast</name>
    <name type="synonym">Pichia stipitis</name>
    <dbReference type="NCBI Taxonomy" id="322104"/>
    <lineage>
        <taxon>Eukaryota</taxon>
        <taxon>Fungi</taxon>
        <taxon>Dikarya</taxon>
        <taxon>Ascomycota</taxon>
        <taxon>Saccharomycotina</taxon>
        <taxon>Pichiomycetes</taxon>
        <taxon>Debaryomycetaceae</taxon>
        <taxon>Scheffersomyces</taxon>
    </lineage>
</organism>
<evidence type="ECO:0000313" key="7">
    <source>
        <dbReference type="EMBL" id="EAZ62814.2"/>
    </source>
</evidence>
<feature type="domain" description="TECPR1-like DysF" evidence="6">
    <location>
        <begin position="133"/>
        <end position="541"/>
    </location>
</feature>
<comment type="caution">
    <text evidence="7">The sequence shown here is derived from an EMBL/GenBank/DDBJ whole genome shotgun (WGS) entry which is preliminary data.</text>
</comment>
<accession>A3GHG6</accession>
<dbReference type="OMA" id="WRLIFIQ"/>
<gene>
    <name evidence="7" type="ORF">PICST_53923</name>
</gene>
<comment type="subcellular location">
    <subcellularLocation>
        <location evidence="1">Membrane</location>
        <topology evidence="1">Multi-pass membrane protein</topology>
    </subcellularLocation>
</comment>
<keyword evidence="4 5" id="KW-0472">Membrane</keyword>